<dbReference type="Proteomes" id="UP001060085">
    <property type="component" value="Linkage Group LG01"/>
</dbReference>
<reference evidence="2" key="1">
    <citation type="journal article" date="2023" name="Nat. Plants">
        <title>Single-cell RNA sequencing provides a high-resolution roadmap for understanding the multicellular compartmentation of specialized metabolism.</title>
        <authorList>
            <person name="Sun S."/>
            <person name="Shen X."/>
            <person name="Li Y."/>
            <person name="Li Y."/>
            <person name="Wang S."/>
            <person name="Li R."/>
            <person name="Zhang H."/>
            <person name="Shen G."/>
            <person name="Guo B."/>
            <person name="Wei J."/>
            <person name="Xu J."/>
            <person name="St-Pierre B."/>
            <person name="Chen S."/>
            <person name="Sun C."/>
        </authorList>
    </citation>
    <scope>NUCLEOTIDE SEQUENCE [LARGE SCALE GENOMIC DNA]</scope>
</reference>
<proteinExistence type="predicted"/>
<accession>A0ACC0C567</accession>
<keyword evidence="2" id="KW-1185">Reference proteome</keyword>
<organism evidence="1 2">
    <name type="scientific">Catharanthus roseus</name>
    <name type="common">Madagascar periwinkle</name>
    <name type="synonym">Vinca rosea</name>
    <dbReference type="NCBI Taxonomy" id="4058"/>
    <lineage>
        <taxon>Eukaryota</taxon>
        <taxon>Viridiplantae</taxon>
        <taxon>Streptophyta</taxon>
        <taxon>Embryophyta</taxon>
        <taxon>Tracheophyta</taxon>
        <taxon>Spermatophyta</taxon>
        <taxon>Magnoliopsida</taxon>
        <taxon>eudicotyledons</taxon>
        <taxon>Gunneridae</taxon>
        <taxon>Pentapetalae</taxon>
        <taxon>asterids</taxon>
        <taxon>lamiids</taxon>
        <taxon>Gentianales</taxon>
        <taxon>Apocynaceae</taxon>
        <taxon>Rauvolfioideae</taxon>
        <taxon>Vinceae</taxon>
        <taxon>Catharanthinae</taxon>
        <taxon>Catharanthus</taxon>
    </lineage>
</organism>
<sequence length="146" mass="15583">MRNCSKETLTVSSAQLSRARKASNLGRLVEEFEREDAERTEGMLVSDYCWGSDSCARRNEATHESGGGGGGGEDGGGGAGEDGIGGEDDEGASCCSVLRLENPWQLSMILLSNQGFYLNLISLGLNQIEYWGCYLNLSFSVTSLGP</sequence>
<evidence type="ECO:0000313" key="2">
    <source>
        <dbReference type="Proteomes" id="UP001060085"/>
    </source>
</evidence>
<dbReference type="EMBL" id="CM044701">
    <property type="protein sequence ID" value="KAI5679931.1"/>
    <property type="molecule type" value="Genomic_DNA"/>
</dbReference>
<protein>
    <submittedName>
        <fullName evidence="1">Uncharacterized protein</fullName>
    </submittedName>
</protein>
<comment type="caution">
    <text evidence="1">The sequence shown here is derived from an EMBL/GenBank/DDBJ whole genome shotgun (WGS) entry which is preliminary data.</text>
</comment>
<gene>
    <name evidence="1" type="ORF">M9H77_01158</name>
</gene>
<evidence type="ECO:0000313" key="1">
    <source>
        <dbReference type="EMBL" id="KAI5679931.1"/>
    </source>
</evidence>
<name>A0ACC0C567_CATRO</name>